<feature type="region of interest" description="Disordered" evidence="2">
    <location>
        <begin position="269"/>
        <end position="319"/>
    </location>
</feature>
<feature type="compositionally biased region" description="Basic and acidic residues" evidence="2">
    <location>
        <begin position="269"/>
        <end position="278"/>
    </location>
</feature>
<sequence length="319" mass="35926">MGIRLKTKKLILVGSAGFVLATGIWSGGVYIWHDKVQEHELQLINKYEKQLEVLENTAAQNNTAYSLNVDVEKGQLITPEMLTSVAVANAAFPKDFIKPQDLKEDDKFILYAKTDMKAKTTLTESMVYNTVNITSDIREAEYSFIELPTNISTDSYVDIRIQFPTGDDYVVLTKKHIKKLAGLTIWMDIGESELLTISSAIVDAYLNGAKIYAIPYVDEHMQDKATMTYPIKPNVQALIKESPNVVNLYELELEKLNRGRLENNLRDMSEEQKAKIQDGDQQVQSKVSEEKARATEEDRLNAVNEQAEQQQALIGGDSE</sequence>
<evidence type="ECO:0000256" key="2">
    <source>
        <dbReference type="SAM" id="MobiDB-lite"/>
    </source>
</evidence>
<gene>
    <name evidence="3" type="ORF">CWD94_04250</name>
</gene>
<evidence type="ECO:0000313" key="4">
    <source>
        <dbReference type="Proteomes" id="UP000232101"/>
    </source>
</evidence>
<comment type="caution">
    <text evidence="3">The sequence shown here is derived from an EMBL/GenBank/DDBJ whole genome shotgun (WGS) entry which is preliminary data.</text>
</comment>
<proteinExistence type="predicted"/>
<feature type="compositionally biased region" description="Basic and acidic residues" evidence="2">
    <location>
        <begin position="287"/>
        <end position="300"/>
    </location>
</feature>
<protein>
    <recommendedName>
        <fullName evidence="5">SAF domain-containing protein</fullName>
    </recommendedName>
</protein>
<evidence type="ECO:0000313" key="3">
    <source>
        <dbReference type="EMBL" id="PJO44904.1"/>
    </source>
</evidence>
<reference evidence="3 4" key="1">
    <citation type="submission" date="2017-11" db="EMBL/GenBank/DDBJ databases">
        <title>Bacterial isolate from king chilli rhizosphere.</title>
        <authorList>
            <person name="Takhelmayum P."/>
            <person name="Sarangthem I."/>
        </authorList>
    </citation>
    <scope>NUCLEOTIDE SEQUENCE [LARGE SCALE GENOMIC DNA]</scope>
    <source>
        <strain evidence="4">t26</strain>
    </source>
</reference>
<name>A0A2M9QA11_9BACI</name>
<keyword evidence="1" id="KW-0175">Coiled coil</keyword>
<dbReference type="Proteomes" id="UP000232101">
    <property type="component" value="Unassembled WGS sequence"/>
</dbReference>
<accession>A0A2M9QA11</accession>
<dbReference type="RefSeq" id="WP_100542193.1">
    <property type="nucleotide sequence ID" value="NZ_PHQY01000322.1"/>
</dbReference>
<feature type="coiled-coil region" evidence="1">
    <location>
        <begin position="37"/>
        <end position="64"/>
    </location>
</feature>
<evidence type="ECO:0000256" key="1">
    <source>
        <dbReference type="SAM" id="Coils"/>
    </source>
</evidence>
<organism evidence="3 4">
    <name type="scientific">Lysinibacillus xylanilyticus</name>
    <dbReference type="NCBI Taxonomy" id="582475"/>
    <lineage>
        <taxon>Bacteria</taxon>
        <taxon>Bacillati</taxon>
        <taxon>Bacillota</taxon>
        <taxon>Bacilli</taxon>
        <taxon>Bacillales</taxon>
        <taxon>Bacillaceae</taxon>
        <taxon>Lysinibacillus</taxon>
    </lineage>
</organism>
<dbReference type="EMBL" id="PHQY01000322">
    <property type="protein sequence ID" value="PJO44904.1"/>
    <property type="molecule type" value="Genomic_DNA"/>
</dbReference>
<evidence type="ECO:0008006" key="5">
    <source>
        <dbReference type="Google" id="ProtNLM"/>
    </source>
</evidence>
<dbReference type="AlphaFoldDB" id="A0A2M9QA11"/>